<dbReference type="EMBL" id="UGTP01000001">
    <property type="protein sequence ID" value="SUC12191.1"/>
    <property type="molecule type" value="Genomic_DNA"/>
</dbReference>
<evidence type="ECO:0000256" key="6">
    <source>
        <dbReference type="SAM" id="Phobius"/>
    </source>
</evidence>
<evidence type="ECO:0000256" key="2">
    <source>
        <dbReference type="ARBA" id="ARBA00011974"/>
    </source>
</evidence>
<dbReference type="InterPro" id="IPR035994">
    <property type="entry name" value="Nucleoside_phosphorylase_sf"/>
</dbReference>
<dbReference type="Pfam" id="PF01048">
    <property type="entry name" value="PNP_UDP_1"/>
    <property type="match status" value="1"/>
</dbReference>
<accession>A0A379F0M4</accession>
<evidence type="ECO:0000313" key="9">
    <source>
        <dbReference type="Proteomes" id="UP000254235"/>
    </source>
</evidence>
<dbReference type="PANTHER" id="PTHR46832">
    <property type="entry name" value="5'-METHYLTHIOADENOSINE/S-ADENOSYLHOMOCYSTEINE NUCLEOSIDASE"/>
    <property type="match status" value="1"/>
</dbReference>
<evidence type="ECO:0000256" key="3">
    <source>
        <dbReference type="ARBA" id="ARBA00022605"/>
    </source>
</evidence>
<dbReference type="NCBIfam" id="NF004079">
    <property type="entry name" value="PRK05584.1"/>
    <property type="match status" value="1"/>
</dbReference>
<dbReference type="UniPathway" id="UPA00904">
    <property type="reaction ID" value="UER00871"/>
</dbReference>
<evidence type="ECO:0000256" key="1">
    <source>
        <dbReference type="ARBA" id="ARBA00004945"/>
    </source>
</evidence>
<name>A0A379F0M4_9BACT</name>
<feature type="transmembrane region" description="Helical" evidence="6">
    <location>
        <begin position="12"/>
        <end position="32"/>
    </location>
</feature>
<dbReference type="Gene3D" id="3.40.50.1580">
    <property type="entry name" value="Nucleoside phosphorylase domain"/>
    <property type="match status" value="1"/>
</dbReference>
<reference evidence="8 9" key="1">
    <citation type="submission" date="2018-06" db="EMBL/GenBank/DDBJ databases">
        <authorList>
            <consortium name="Pathogen Informatics"/>
            <person name="Doyle S."/>
        </authorList>
    </citation>
    <scope>NUCLEOTIDE SEQUENCE [LARGE SCALE GENOMIC DNA]</scope>
    <source>
        <strain evidence="8 9">NCTC13043</strain>
    </source>
</reference>
<keyword evidence="4 8" id="KW-0378">Hydrolase</keyword>
<keyword evidence="3" id="KW-0028">Amino-acid biosynthesis</keyword>
<dbReference type="GO" id="GO:0005829">
    <property type="term" value="C:cytosol"/>
    <property type="evidence" value="ECO:0007669"/>
    <property type="project" value="TreeGrafter"/>
</dbReference>
<keyword evidence="6" id="KW-0812">Transmembrane</keyword>
<dbReference type="GO" id="GO:0009164">
    <property type="term" value="P:nucleoside catabolic process"/>
    <property type="evidence" value="ECO:0007669"/>
    <property type="project" value="InterPro"/>
</dbReference>
<dbReference type="AlphaFoldDB" id="A0A379F0M4"/>
<evidence type="ECO:0000256" key="4">
    <source>
        <dbReference type="ARBA" id="ARBA00022801"/>
    </source>
</evidence>
<feature type="domain" description="Nucleoside phosphorylase" evidence="7">
    <location>
        <begin position="25"/>
        <end position="252"/>
    </location>
</feature>
<dbReference type="CDD" id="cd09008">
    <property type="entry name" value="MTAN"/>
    <property type="match status" value="1"/>
</dbReference>
<protein>
    <recommendedName>
        <fullName evidence="2">adenosylhomocysteine nucleosidase</fullName>
        <ecNumber evidence="2">3.2.2.9</ecNumber>
    </recommendedName>
</protein>
<dbReference type="GO" id="GO:0008930">
    <property type="term" value="F:methylthioadenosine nucleosidase activity"/>
    <property type="evidence" value="ECO:0007669"/>
    <property type="project" value="InterPro"/>
</dbReference>
<evidence type="ECO:0000313" key="8">
    <source>
        <dbReference type="EMBL" id="SUC12191.1"/>
    </source>
</evidence>
<gene>
    <name evidence="8" type="primary">mtnN</name>
    <name evidence="8" type="ORF">NCTC13043_00787</name>
</gene>
<dbReference type="GO" id="GO:0019284">
    <property type="term" value="P:L-methionine salvage from S-adenosylmethionine"/>
    <property type="evidence" value="ECO:0007669"/>
    <property type="project" value="TreeGrafter"/>
</dbReference>
<dbReference type="InterPro" id="IPR010049">
    <property type="entry name" value="MTA_SAH_Nsdase"/>
</dbReference>
<keyword evidence="6" id="KW-1133">Transmembrane helix</keyword>
<keyword evidence="6" id="KW-0472">Membrane</keyword>
<keyword evidence="5" id="KW-0486">Methionine biosynthesis</keyword>
<dbReference type="NCBIfam" id="TIGR01704">
    <property type="entry name" value="MTA_SAH-Nsdase"/>
    <property type="match status" value="1"/>
</dbReference>
<dbReference type="SUPFAM" id="SSF53167">
    <property type="entry name" value="Purine and uridine phosphorylases"/>
    <property type="match status" value="1"/>
</dbReference>
<dbReference type="EC" id="3.2.2.9" evidence="2"/>
<organism evidence="8 9">
    <name type="scientific">Prevotella pallens</name>
    <dbReference type="NCBI Taxonomy" id="60133"/>
    <lineage>
        <taxon>Bacteria</taxon>
        <taxon>Pseudomonadati</taxon>
        <taxon>Bacteroidota</taxon>
        <taxon>Bacteroidia</taxon>
        <taxon>Bacteroidales</taxon>
        <taxon>Prevotellaceae</taxon>
        <taxon>Prevotella</taxon>
    </lineage>
</organism>
<dbReference type="PANTHER" id="PTHR46832:SF1">
    <property type="entry name" value="5'-METHYLTHIOADENOSINE_S-ADENOSYLHOMOCYSTEINE NUCLEOSIDASE"/>
    <property type="match status" value="1"/>
</dbReference>
<dbReference type="Proteomes" id="UP000254235">
    <property type="component" value="Unassembled WGS sequence"/>
</dbReference>
<sequence>MRAKIQKTHYLRLAVLTFSYLCSMKIGIIVAMDKEFIQLKSILEHTETEYCNHKEFVIGVVGNKDIVLQKCGIGKVNSAVGAVEMINNYKPDLIVSSGCAGGADTTLNVMDVVVATECVYHDVSCGSEAAKGQIMGMPARYTSPTELVEKALSLNCVTGENSFTVRAGLTVSGDYFVTTKDKMLSIMNDFPEATAVDMESCSIAQVCYIYNVPFVSFRVISDIPLKDTDASMYYDFWSQIAEGSFEVTKHFINTL</sequence>
<proteinExistence type="predicted"/>
<evidence type="ECO:0000259" key="7">
    <source>
        <dbReference type="Pfam" id="PF01048"/>
    </source>
</evidence>
<comment type="pathway">
    <text evidence="1">Amino-acid biosynthesis; L-methionine biosynthesis via salvage pathway; S-methyl-5-thio-alpha-D-ribose 1-phosphate from S-methyl-5'-thioadenosine (hydrolase route): step 1/2.</text>
</comment>
<keyword evidence="8" id="KW-0326">Glycosidase</keyword>
<dbReference type="GO" id="GO:0008782">
    <property type="term" value="F:adenosylhomocysteine nucleosidase activity"/>
    <property type="evidence" value="ECO:0007669"/>
    <property type="project" value="UniProtKB-EC"/>
</dbReference>
<evidence type="ECO:0000256" key="5">
    <source>
        <dbReference type="ARBA" id="ARBA00023167"/>
    </source>
</evidence>
<dbReference type="InterPro" id="IPR000845">
    <property type="entry name" value="Nucleoside_phosphorylase_d"/>
</dbReference>
<dbReference type="GO" id="GO:0019509">
    <property type="term" value="P:L-methionine salvage from methylthioadenosine"/>
    <property type="evidence" value="ECO:0007669"/>
    <property type="project" value="UniProtKB-UniPathway"/>
</dbReference>